<dbReference type="EMBL" id="JAPDFL010000001">
    <property type="protein sequence ID" value="MCW1933027.1"/>
    <property type="molecule type" value="Genomic_DNA"/>
</dbReference>
<feature type="chain" id="PRO_5047411732" evidence="2">
    <location>
        <begin position="23"/>
        <end position="82"/>
    </location>
</feature>
<sequence length="82" mass="8376">MYRTPLAALILAAQLAGSAALASHTGIDPAQQITAQHVTAPSGTGLALPTVSLTQPESEAPRSAPLLDAAYRPVDPQTRAFA</sequence>
<evidence type="ECO:0000256" key="2">
    <source>
        <dbReference type="SAM" id="SignalP"/>
    </source>
</evidence>
<dbReference type="RefSeq" id="WP_264505977.1">
    <property type="nucleotide sequence ID" value="NZ_JAPDFL010000001.1"/>
</dbReference>
<evidence type="ECO:0000313" key="4">
    <source>
        <dbReference type="Proteomes" id="UP001208938"/>
    </source>
</evidence>
<protein>
    <submittedName>
        <fullName evidence="3">Uncharacterized protein</fullName>
    </submittedName>
</protein>
<reference evidence="3 4" key="1">
    <citation type="submission" date="2022-10" db="EMBL/GenBank/DDBJ databases">
        <title>Pararhodobacter sp. nov., isolated from marine algae.</title>
        <authorList>
            <person name="Choi B.J."/>
            <person name="Kim J.M."/>
            <person name="Lee J.K."/>
            <person name="Choi D.G."/>
            <person name="Jeon C.O."/>
        </authorList>
    </citation>
    <scope>NUCLEOTIDE SEQUENCE [LARGE SCALE GENOMIC DNA]</scope>
    <source>
        <strain evidence="3 4">ZQ420</strain>
    </source>
</reference>
<dbReference type="Proteomes" id="UP001208938">
    <property type="component" value="Unassembled WGS sequence"/>
</dbReference>
<evidence type="ECO:0000313" key="3">
    <source>
        <dbReference type="EMBL" id="MCW1933027.1"/>
    </source>
</evidence>
<feature type="region of interest" description="Disordered" evidence="1">
    <location>
        <begin position="47"/>
        <end position="69"/>
    </location>
</feature>
<keyword evidence="2" id="KW-0732">Signal</keyword>
<accession>A0ABT3GZQ8</accession>
<evidence type="ECO:0000256" key="1">
    <source>
        <dbReference type="SAM" id="MobiDB-lite"/>
    </source>
</evidence>
<name>A0ABT3GZQ8_9RHOB</name>
<feature type="signal peptide" evidence="2">
    <location>
        <begin position="1"/>
        <end position="22"/>
    </location>
</feature>
<gene>
    <name evidence="3" type="ORF">OKW52_12360</name>
</gene>
<comment type="caution">
    <text evidence="3">The sequence shown here is derived from an EMBL/GenBank/DDBJ whole genome shotgun (WGS) entry which is preliminary data.</text>
</comment>
<proteinExistence type="predicted"/>
<keyword evidence="4" id="KW-1185">Reference proteome</keyword>
<organism evidence="3 4">
    <name type="scientific">Pararhodobacter zhoushanensis</name>
    <dbReference type="NCBI Taxonomy" id="2479545"/>
    <lineage>
        <taxon>Bacteria</taxon>
        <taxon>Pseudomonadati</taxon>
        <taxon>Pseudomonadota</taxon>
        <taxon>Alphaproteobacteria</taxon>
        <taxon>Rhodobacterales</taxon>
        <taxon>Paracoccaceae</taxon>
        <taxon>Pararhodobacter</taxon>
    </lineage>
</organism>